<proteinExistence type="inferred from homology"/>
<organism evidence="4 5">
    <name type="scientific">Tritrichomonas musculus</name>
    <dbReference type="NCBI Taxonomy" id="1915356"/>
    <lineage>
        <taxon>Eukaryota</taxon>
        <taxon>Metamonada</taxon>
        <taxon>Parabasalia</taxon>
        <taxon>Tritrichomonadida</taxon>
        <taxon>Tritrichomonadidae</taxon>
        <taxon>Tritrichomonas</taxon>
    </lineage>
</organism>
<evidence type="ECO:0000256" key="2">
    <source>
        <dbReference type="ARBA" id="ARBA00023306"/>
    </source>
</evidence>
<dbReference type="InterPro" id="IPR016024">
    <property type="entry name" value="ARM-type_fold"/>
</dbReference>
<evidence type="ECO:0000313" key="5">
    <source>
        <dbReference type="Proteomes" id="UP001470230"/>
    </source>
</evidence>
<comment type="caution">
    <text evidence="4">The sequence shown here is derived from an EMBL/GenBank/DDBJ whole genome shotgun (WGS) entry which is preliminary data.</text>
</comment>
<reference evidence="4 5" key="1">
    <citation type="submission" date="2024-04" db="EMBL/GenBank/DDBJ databases">
        <title>Tritrichomonas musculus Genome.</title>
        <authorList>
            <person name="Alves-Ferreira E."/>
            <person name="Grigg M."/>
            <person name="Lorenzi H."/>
            <person name="Galac M."/>
        </authorList>
    </citation>
    <scope>NUCLEOTIDE SEQUENCE [LARGE SCALE GENOMIC DNA]</scope>
    <source>
        <strain evidence="4 5">EAF2021</strain>
    </source>
</reference>
<feature type="region of interest" description="Disordered" evidence="3">
    <location>
        <begin position="430"/>
        <end position="480"/>
    </location>
</feature>
<name>A0ABR2L742_9EUKA</name>
<comment type="similarity">
    <text evidence="1">Belongs to the SAPS family.</text>
</comment>
<evidence type="ECO:0000313" key="4">
    <source>
        <dbReference type="EMBL" id="KAK8898833.1"/>
    </source>
</evidence>
<feature type="compositionally biased region" description="Acidic residues" evidence="3">
    <location>
        <begin position="434"/>
        <end position="449"/>
    </location>
</feature>
<gene>
    <name evidence="4" type="ORF">M9Y10_001125</name>
</gene>
<dbReference type="InterPro" id="IPR007587">
    <property type="entry name" value="SAPS"/>
</dbReference>
<dbReference type="PANTHER" id="PTHR12634">
    <property type="entry name" value="SIT4 YEAST -ASSOCIATING PROTEIN-RELATED"/>
    <property type="match status" value="1"/>
</dbReference>
<dbReference type="SUPFAM" id="SSF48371">
    <property type="entry name" value="ARM repeat"/>
    <property type="match status" value="1"/>
</dbReference>
<accession>A0ABR2L742</accession>
<dbReference type="Proteomes" id="UP001470230">
    <property type="component" value="Unassembled WGS sequence"/>
</dbReference>
<feature type="compositionally biased region" description="Polar residues" evidence="3">
    <location>
        <begin position="453"/>
        <end position="464"/>
    </location>
</feature>
<evidence type="ECO:0000256" key="3">
    <source>
        <dbReference type="SAM" id="MobiDB-lite"/>
    </source>
</evidence>
<dbReference type="EMBL" id="JAPFFF010000001">
    <property type="protein sequence ID" value="KAK8898833.1"/>
    <property type="molecule type" value="Genomic_DNA"/>
</dbReference>
<evidence type="ECO:0000256" key="1">
    <source>
        <dbReference type="ARBA" id="ARBA00006180"/>
    </source>
</evidence>
<dbReference type="PANTHER" id="PTHR12634:SF8">
    <property type="entry name" value="FIERY MOUNTAIN, ISOFORM D"/>
    <property type="match status" value="1"/>
</dbReference>
<keyword evidence="5" id="KW-1185">Reference proteome</keyword>
<sequence>MSWNAASSVNSCARISNMLESEDCTLLDLIKDDSIKNALKRQIPHLFDFLIAHVDELINIALGVTQTDYPPAQKNCFSIIITQIQAFTNRLIDNNVLMKCLNDFISTNETLTPAGAATFSRILQFLIQASDSKIFGIFPDSKNLFQKLLKHVQHIAITNLLDFITDCENKTLLISFLEDNSATEVLIKCISDDEDKNEKIFLFLTNIVASITNDSPLLSPFEEMPTMNKIFQKIMTTSSPHTASKAINLWYELTTQCESEEEEANNEDPLYESVFKLIVKKIPELCDFIGSSKPFLADKVSAVELLNVLILSKIEIEQCVKDLIGKLFNQIFEFPSHTILQRSFLTLFNTFIVHDKNSCLELIDKINMRPRIIEVFDKRYQIDVSYWGILYNISAEIIKNYPELNTKDPKWAHFAAQCICSMKEVIQNGYGGEVPEENSEESENDDDMEFPLGNSQKSSLSSVVTKAPSKFNRDDDDGDE</sequence>
<protein>
    <submittedName>
        <fullName evidence="4">Serine/threonine-protein phosphatase 6 regulatory subunit 2</fullName>
    </submittedName>
</protein>
<keyword evidence="2" id="KW-0131">Cell cycle</keyword>